<dbReference type="PANTHER" id="PTHR31635:SF196">
    <property type="entry name" value="REVERSE TRANSCRIPTASE DOMAIN-CONTAINING PROTEIN-RELATED"/>
    <property type="match status" value="1"/>
</dbReference>
<organism evidence="1 2">
    <name type="scientific">Trifolium medium</name>
    <dbReference type="NCBI Taxonomy" id="97028"/>
    <lineage>
        <taxon>Eukaryota</taxon>
        <taxon>Viridiplantae</taxon>
        <taxon>Streptophyta</taxon>
        <taxon>Embryophyta</taxon>
        <taxon>Tracheophyta</taxon>
        <taxon>Spermatophyta</taxon>
        <taxon>Magnoliopsida</taxon>
        <taxon>eudicotyledons</taxon>
        <taxon>Gunneridae</taxon>
        <taxon>Pentapetalae</taxon>
        <taxon>rosids</taxon>
        <taxon>fabids</taxon>
        <taxon>Fabales</taxon>
        <taxon>Fabaceae</taxon>
        <taxon>Papilionoideae</taxon>
        <taxon>50 kb inversion clade</taxon>
        <taxon>NPAAA clade</taxon>
        <taxon>Hologalegina</taxon>
        <taxon>IRL clade</taxon>
        <taxon>Trifolieae</taxon>
        <taxon>Trifolium</taxon>
    </lineage>
</organism>
<evidence type="ECO:0000313" key="1">
    <source>
        <dbReference type="EMBL" id="MCH86014.1"/>
    </source>
</evidence>
<comment type="caution">
    <text evidence="1">The sequence shown here is derived from an EMBL/GenBank/DDBJ whole genome shotgun (WGS) entry which is preliminary data.</text>
</comment>
<gene>
    <name evidence="1" type="ORF">A2U01_0006868</name>
</gene>
<dbReference type="PANTHER" id="PTHR31635">
    <property type="entry name" value="REVERSE TRANSCRIPTASE DOMAIN-CONTAINING PROTEIN-RELATED"/>
    <property type="match status" value="1"/>
</dbReference>
<sequence>MEAWQRAQGDIGKKLQYTLNTLHSWGRQTFGVIPKRIKEAQQELEQLQLTPENQSIHQQIINKEKELDDLLEKEELWWSQRSRALWLTHGDKNTKFFYLKASQRRKKNTINTITDSMGINHNEQEEIEDVFLNHFQQLFTNQPTINVFETVQAVQNKLTQDMRNHLNQEYNVEEVFTAIKDMKSLAAPEPDGLPARFYHTYWDIVGKDITKAVLLILNNEGSPSHFNSTHLCLIPKITNPTLPSEFRPIAL</sequence>
<dbReference type="Proteomes" id="UP000265520">
    <property type="component" value="Unassembled WGS sequence"/>
</dbReference>
<protein>
    <submittedName>
        <fullName evidence="1">Uncharacterized protein</fullName>
    </submittedName>
</protein>
<dbReference type="AlphaFoldDB" id="A0A392MIE4"/>
<reference evidence="1 2" key="1">
    <citation type="journal article" date="2018" name="Front. Plant Sci.">
        <title>Red Clover (Trifolium pratense) and Zigzag Clover (T. medium) - A Picture of Genomic Similarities and Differences.</title>
        <authorList>
            <person name="Dluhosova J."/>
            <person name="Istvanek J."/>
            <person name="Nedelnik J."/>
            <person name="Repkova J."/>
        </authorList>
    </citation>
    <scope>NUCLEOTIDE SEQUENCE [LARGE SCALE GENOMIC DNA]</scope>
    <source>
        <strain evidence="2">cv. 10/8</strain>
        <tissue evidence="1">Leaf</tissue>
    </source>
</reference>
<keyword evidence="2" id="KW-1185">Reference proteome</keyword>
<name>A0A392MIE4_9FABA</name>
<proteinExistence type="predicted"/>
<dbReference type="EMBL" id="LXQA010009575">
    <property type="protein sequence ID" value="MCH86014.1"/>
    <property type="molecule type" value="Genomic_DNA"/>
</dbReference>
<evidence type="ECO:0000313" key="2">
    <source>
        <dbReference type="Proteomes" id="UP000265520"/>
    </source>
</evidence>
<accession>A0A392MIE4</accession>